<dbReference type="Pfam" id="PF13351">
    <property type="entry name" value="DUF4099"/>
    <property type="match status" value="1"/>
</dbReference>
<organism evidence="2 3">
    <name type="scientific">Pedobacter paludis</name>
    <dbReference type="NCBI Taxonomy" id="2203212"/>
    <lineage>
        <taxon>Bacteria</taxon>
        <taxon>Pseudomonadati</taxon>
        <taxon>Bacteroidota</taxon>
        <taxon>Sphingobacteriia</taxon>
        <taxon>Sphingobacteriales</taxon>
        <taxon>Sphingobacteriaceae</taxon>
        <taxon>Pedobacter</taxon>
    </lineage>
</organism>
<dbReference type="InterPro" id="IPR025343">
    <property type="entry name" value="DUF4099"/>
</dbReference>
<dbReference type="AlphaFoldDB" id="A0A317F5A6"/>
<comment type="caution">
    <text evidence="2">The sequence shown here is derived from an EMBL/GenBank/DDBJ whole genome shotgun (WGS) entry which is preliminary data.</text>
</comment>
<dbReference type="RefSeq" id="WP_109928848.1">
    <property type="nucleotide sequence ID" value="NZ_QGNY01000002.1"/>
</dbReference>
<dbReference type="Proteomes" id="UP000245391">
    <property type="component" value="Unassembled WGS sequence"/>
</dbReference>
<evidence type="ECO:0000259" key="1">
    <source>
        <dbReference type="Pfam" id="PF13351"/>
    </source>
</evidence>
<feature type="domain" description="DUF4099" evidence="1">
    <location>
        <begin position="5"/>
        <end position="89"/>
    </location>
</feature>
<gene>
    <name evidence="2" type="ORF">DF947_06285</name>
</gene>
<dbReference type="OrthoDB" id="835269at2"/>
<accession>A0A317F5A6</accession>
<protein>
    <recommendedName>
        <fullName evidence="1">DUF4099 domain-containing protein</fullName>
    </recommendedName>
</protein>
<evidence type="ECO:0000313" key="3">
    <source>
        <dbReference type="Proteomes" id="UP000245391"/>
    </source>
</evidence>
<reference evidence="3" key="1">
    <citation type="submission" date="2018-05" db="EMBL/GenBank/DDBJ databases">
        <title>Pedobacter paludis sp. nov., isolated from wetland soil.</title>
        <authorList>
            <person name="Zhang Y."/>
        </authorList>
    </citation>
    <scope>NUCLEOTIDE SEQUENCE [LARGE SCALE GENOMIC DNA]</scope>
    <source>
        <strain evidence="3">R-8</strain>
    </source>
</reference>
<proteinExistence type="predicted"/>
<keyword evidence="3" id="KW-1185">Reference proteome</keyword>
<sequence>MKTLFEHRELPLEDFRKVGLLSGDRIALDPYDLNALLFGRRTSPITLNNLEANGFKIEKIDLKLSLDRTPDGALSLALHPIYKRPQYHKLLEDYEADSLLDASISNIVKVYQGGEKKGVEAVIEYDAQTRSFIAYDPRQIEAPFAINGITLDEHQAKDFRLGAIVDLGDGTKFQHRASEALGLLSNRSALIFSHGNTGPFQHTLIRDISGFPSSKDRQLHYSSPAFQDALKEYNPANYAAIADANHVDEYRETWMKPKR</sequence>
<dbReference type="EMBL" id="QGNY01000002">
    <property type="protein sequence ID" value="PWS32676.1"/>
    <property type="molecule type" value="Genomic_DNA"/>
</dbReference>
<name>A0A317F5A6_9SPHI</name>
<evidence type="ECO:0000313" key="2">
    <source>
        <dbReference type="EMBL" id="PWS32676.1"/>
    </source>
</evidence>